<evidence type="ECO:0008006" key="4">
    <source>
        <dbReference type="Google" id="ProtNLM"/>
    </source>
</evidence>
<dbReference type="AlphaFoldDB" id="R8VZU4"/>
<feature type="region of interest" description="Disordered" evidence="1">
    <location>
        <begin position="210"/>
        <end position="241"/>
    </location>
</feature>
<protein>
    <recommendedName>
        <fullName evidence="4">LamG-like jellyroll fold domain-containing protein</fullName>
    </recommendedName>
</protein>
<dbReference type="Pfam" id="PF13385">
    <property type="entry name" value="Laminin_G_3"/>
    <property type="match status" value="1"/>
</dbReference>
<dbReference type="PATRIC" id="fig|1203606.4.peg.927"/>
<comment type="caution">
    <text evidence="2">The sequence shown here is derived from an EMBL/GenBank/DDBJ whole genome shotgun (WGS) entry which is preliminary data.</text>
</comment>
<dbReference type="RefSeq" id="WP_016147166.1">
    <property type="nucleotide sequence ID" value="NZ_KB976103.1"/>
</dbReference>
<gene>
    <name evidence="2" type="ORF">HMPREF1526_00967</name>
</gene>
<organism evidence="2 3">
    <name type="scientific">Butyricicoccus pullicaecorum 1.2</name>
    <dbReference type="NCBI Taxonomy" id="1203606"/>
    <lineage>
        <taxon>Bacteria</taxon>
        <taxon>Bacillati</taxon>
        <taxon>Bacillota</taxon>
        <taxon>Clostridia</taxon>
        <taxon>Eubacteriales</taxon>
        <taxon>Butyricicoccaceae</taxon>
        <taxon>Butyricicoccus</taxon>
    </lineage>
</organism>
<dbReference type="HOGENOM" id="CLU_732952_0_0_9"/>
<reference evidence="2 3" key="1">
    <citation type="submission" date="2013-01" db="EMBL/GenBank/DDBJ databases">
        <title>The Genome Sequence of Butyricicoccus pullicaecorum 1.2.</title>
        <authorList>
            <consortium name="The Broad Institute Genome Sequencing Platform"/>
            <person name="Earl A."/>
            <person name="Ward D."/>
            <person name="Feldgarden M."/>
            <person name="Gevers D."/>
            <person name="Van Immerseel F."/>
            <person name="Eeckhaut V."/>
            <person name="Walker B."/>
            <person name="Young S.K."/>
            <person name="Zeng Q."/>
            <person name="Gargeya S."/>
            <person name="Fitzgerald M."/>
            <person name="Haas B."/>
            <person name="Abouelleil A."/>
            <person name="Alvarado L."/>
            <person name="Arachchi H.M."/>
            <person name="Berlin A.M."/>
            <person name="Chapman S.B."/>
            <person name="Dewar J."/>
            <person name="Goldberg J."/>
            <person name="Griggs A."/>
            <person name="Gujja S."/>
            <person name="Hansen M."/>
            <person name="Howarth C."/>
            <person name="Imamovic A."/>
            <person name="Larimer J."/>
            <person name="McCowan C."/>
            <person name="Murphy C."/>
            <person name="Neiman D."/>
            <person name="Pearson M."/>
            <person name="Priest M."/>
            <person name="Roberts A."/>
            <person name="Saif S."/>
            <person name="Shea T."/>
            <person name="Sisk P."/>
            <person name="Sykes S."/>
            <person name="Wortman J."/>
            <person name="Nusbaum C."/>
            <person name="Birren B."/>
        </authorList>
    </citation>
    <scope>NUCLEOTIDE SEQUENCE [LARGE SCALE GENOMIC DNA]</scope>
    <source>
        <strain evidence="2 3">1.2</strain>
    </source>
</reference>
<evidence type="ECO:0000256" key="1">
    <source>
        <dbReference type="SAM" id="MobiDB-lite"/>
    </source>
</evidence>
<accession>R8VZU4</accession>
<dbReference type="InterPro" id="IPR013320">
    <property type="entry name" value="ConA-like_dom_sf"/>
</dbReference>
<evidence type="ECO:0000313" key="3">
    <source>
        <dbReference type="Proteomes" id="UP000013981"/>
    </source>
</evidence>
<sequence>MAIEWDKNTLLLLHGDSFSDSSYYNVQITNNGSQVSTVQSRFGGTSFYFDGASCIFHDSVWSKIASADFTIDWWEYATQQTNGPRYSSLYGIGQEYGGMMLGYSGELGYCSSVLTQQWDIFSGIKVLDVDVGTWVHRAIIRNGNTLYSYKNGSLFLKTSMSGTIYNDSSHRSAIGKYREGEPDTCFIGYIDEFRISDVARWTEDFTPPTESYKPYIESEEPETGLIPEPSPGDEPVEPSEFSSKLNWSVSDYLNHDDLTRIERNCKILNDKLREYGYIAPIDFRKWSSGEYPTTIQLERIRSNINALQDAWFAVPEWRELMAVYRPDGYETINAEQVNAQEWDLQQMHDYLKAMVAAFELKQAGTPFMIAGGIYNAG</sequence>
<dbReference type="SUPFAM" id="SSF49899">
    <property type="entry name" value="Concanavalin A-like lectins/glucanases"/>
    <property type="match status" value="1"/>
</dbReference>
<keyword evidence="3" id="KW-1185">Reference proteome</keyword>
<name>R8VZU4_9FIRM</name>
<dbReference type="Proteomes" id="UP000013981">
    <property type="component" value="Unassembled WGS sequence"/>
</dbReference>
<evidence type="ECO:0000313" key="2">
    <source>
        <dbReference type="EMBL" id="EOQ37939.1"/>
    </source>
</evidence>
<dbReference type="eggNOG" id="COG3209">
    <property type="taxonomic scope" value="Bacteria"/>
</dbReference>
<proteinExistence type="predicted"/>
<dbReference type="OrthoDB" id="1868797at2"/>
<dbReference type="EMBL" id="AQOB01000004">
    <property type="protein sequence ID" value="EOQ37939.1"/>
    <property type="molecule type" value="Genomic_DNA"/>
</dbReference>
<dbReference type="Gene3D" id="2.60.120.200">
    <property type="match status" value="1"/>
</dbReference>